<feature type="compositionally biased region" description="Polar residues" evidence="1">
    <location>
        <begin position="53"/>
        <end position="63"/>
    </location>
</feature>
<sequence length="82" mass="9176">MKWLSVCRCVKFRARDRWLKGNVFKSISGNGMRAATGSYSNLFRVFGVSPGSNETATLEASRNPTRRHVPIPPRGHPDPYAI</sequence>
<comment type="caution">
    <text evidence="2">The sequence shown here is derived from an EMBL/GenBank/DDBJ whole genome shotgun (WGS) entry which is preliminary data.</text>
</comment>
<evidence type="ECO:0000256" key="1">
    <source>
        <dbReference type="SAM" id="MobiDB-lite"/>
    </source>
</evidence>
<dbReference type="AlphaFoldDB" id="A0A6D2IWQ2"/>
<feature type="region of interest" description="Disordered" evidence="1">
    <location>
        <begin position="53"/>
        <end position="82"/>
    </location>
</feature>
<name>A0A6D2IWQ2_9BRAS</name>
<reference evidence="2" key="1">
    <citation type="submission" date="2020-01" db="EMBL/GenBank/DDBJ databases">
        <authorList>
            <person name="Mishra B."/>
        </authorList>
    </citation>
    <scope>NUCLEOTIDE SEQUENCE [LARGE SCALE GENOMIC DNA]</scope>
</reference>
<accession>A0A6D2IWQ2</accession>
<gene>
    <name evidence="2" type="ORF">MERR_LOCUS19307</name>
</gene>
<evidence type="ECO:0000313" key="3">
    <source>
        <dbReference type="Proteomes" id="UP000467841"/>
    </source>
</evidence>
<dbReference type="EMBL" id="CACVBM020001117">
    <property type="protein sequence ID" value="CAA7032072.1"/>
    <property type="molecule type" value="Genomic_DNA"/>
</dbReference>
<protein>
    <submittedName>
        <fullName evidence="2">Uncharacterized protein</fullName>
    </submittedName>
</protein>
<evidence type="ECO:0000313" key="2">
    <source>
        <dbReference type="EMBL" id="CAA7032072.1"/>
    </source>
</evidence>
<organism evidence="2 3">
    <name type="scientific">Microthlaspi erraticum</name>
    <dbReference type="NCBI Taxonomy" id="1685480"/>
    <lineage>
        <taxon>Eukaryota</taxon>
        <taxon>Viridiplantae</taxon>
        <taxon>Streptophyta</taxon>
        <taxon>Embryophyta</taxon>
        <taxon>Tracheophyta</taxon>
        <taxon>Spermatophyta</taxon>
        <taxon>Magnoliopsida</taxon>
        <taxon>eudicotyledons</taxon>
        <taxon>Gunneridae</taxon>
        <taxon>Pentapetalae</taxon>
        <taxon>rosids</taxon>
        <taxon>malvids</taxon>
        <taxon>Brassicales</taxon>
        <taxon>Brassicaceae</taxon>
        <taxon>Coluteocarpeae</taxon>
        <taxon>Microthlaspi</taxon>
    </lineage>
</organism>
<dbReference type="OrthoDB" id="6274823at2759"/>
<dbReference type="Proteomes" id="UP000467841">
    <property type="component" value="Unassembled WGS sequence"/>
</dbReference>
<keyword evidence="3" id="KW-1185">Reference proteome</keyword>
<proteinExistence type="predicted"/>